<proteinExistence type="predicted"/>
<gene>
    <name evidence="1" type="ORF">D2N39_04155</name>
</gene>
<evidence type="ECO:0000313" key="1">
    <source>
        <dbReference type="EMBL" id="RID93299.1"/>
    </source>
</evidence>
<comment type="caution">
    <text evidence="1">The sequence shown here is derived from an EMBL/GenBank/DDBJ whole genome shotgun (WGS) entry which is preliminary data.</text>
</comment>
<name>A0A398BR64_9RHOB</name>
<dbReference type="InterPro" id="IPR021719">
    <property type="entry name" value="Prot_inh_I78"/>
</dbReference>
<dbReference type="AlphaFoldDB" id="A0A398BR64"/>
<dbReference type="EMBL" id="QXXQ01000002">
    <property type="protein sequence ID" value="RID93299.1"/>
    <property type="molecule type" value="Genomic_DNA"/>
</dbReference>
<protein>
    <recommendedName>
        <fullName evidence="3">Peptidase inhibitor I78 family protein</fullName>
    </recommendedName>
</protein>
<reference evidence="1 2" key="1">
    <citation type="submission" date="2018-09" db="EMBL/GenBank/DDBJ databases">
        <title>Gemmobacter lutimaris sp. nov., a marine bacterium isolated from tidal flat.</title>
        <authorList>
            <person name="Lee D.W."/>
            <person name="Yoo Y."/>
            <person name="Kim J.-J."/>
            <person name="Kim B.S."/>
        </authorList>
    </citation>
    <scope>NUCLEOTIDE SEQUENCE [LARGE SCALE GENOMIC DNA]</scope>
    <source>
        <strain evidence="1 2">YJ-T1-11</strain>
    </source>
</reference>
<dbReference type="Proteomes" id="UP000266649">
    <property type="component" value="Unassembled WGS sequence"/>
</dbReference>
<sequence length="161" mass="16880">MISSGFPAATATAARVRIGSSLCQFGPSCAKHGRIATRETALMTRVTTTLGLLLALATAACAPAPEPYQPPPLVVTPGIDPVTGQPIDLTPGLNDREPDTCHAADYQYLKGQNQSSVTAAGITRPTRFVTPGGIVSQEEYDSFRINFHLDPAGTVVRITCG</sequence>
<dbReference type="Gene3D" id="3.30.10.10">
    <property type="entry name" value="Trypsin Inhibitor V, subunit A"/>
    <property type="match status" value="1"/>
</dbReference>
<evidence type="ECO:0000313" key="2">
    <source>
        <dbReference type="Proteomes" id="UP000266649"/>
    </source>
</evidence>
<keyword evidence="2" id="KW-1185">Reference proteome</keyword>
<organism evidence="1 2">
    <name type="scientific">Gemmobacter lutimaris</name>
    <dbReference type="NCBI Taxonomy" id="2306023"/>
    <lineage>
        <taxon>Bacteria</taxon>
        <taxon>Pseudomonadati</taxon>
        <taxon>Pseudomonadota</taxon>
        <taxon>Alphaproteobacteria</taxon>
        <taxon>Rhodobacterales</taxon>
        <taxon>Paracoccaceae</taxon>
        <taxon>Gemmobacter</taxon>
    </lineage>
</organism>
<accession>A0A398BR64</accession>
<dbReference type="Pfam" id="PF11720">
    <property type="entry name" value="Inhibitor_I78"/>
    <property type="match status" value="1"/>
</dbReference>
<evidence type="ECO:0008006" key="3">
    <source>
        <dbReference type="Google" id="ProtNLM"/>
    </source>
</evidence>